<dbReference type="Gene3D" id="3.60.120.10">
    <property type="entry name" value="Anthranilate synthase"/>
    <property type="match status" value="1"/>
</dbReference>
<comment type="catalytic activity">
    <reaction evidence="14">
        <text>chorismate + L-glutamine = anthranilate + pyruvate + L-glutamate + H(+)</text>
        <dbReference type="Rhea" id="RHEA:21732"/>
        <dbReference type="ChEBI" id="CHEBI:15361"/>
        <dbReference type="ChEBI" id="CHEBI:15378"/>
        <dbReference type="ChEBI" id="CHEBI:16567"/>
        <dbReference type="ChEBI" id="CHEBI:29748"/>
        <dbReference type="ChEBI" id="CHEBI:29985"/>
        <dbReference type="ChEBI" id="CHEBI:58359"/>
        <dbReference type="EC" id="4.1.3.27"/>
    </reaction>
</comment>
<name>A0A3B1B989_9ZZZZ</name>
<dbReference type="GO" id="GO:0046872">
    <property type="term" value="F:metal ion binding"/>
    <property type="evidence" value="ECO:0007669"/>
    <property type="project" value="UniProtKB-KW"/>
</dbReference>
<proteinExistence type="inferred from homology"/>
<dbReference type="EC" id="4.1.3.27" evidence="5"/>
<dbReference type="InterPro" id="IPR015890">
    <property type="entry name" value="Chorismate_C"/>
</dbReference>
<protein>
    <recommendedName>
        <fullName evidence="6">Anthranilate synthase component 1</fullName>
        <ecNumber evidence="5">4.1.3.27</ecNumber>
    </recommendedName>
</protein>
<keyword evidence="9" id="KW-0822">Tryptophan biosynthesis</keyword>
<dbReference type="InterPro" id="IPR005256">
    <property type="entry name" value="Anth_synth_I_PabB"/>
</dbReference>
<dbReference type="PRINTS" id="PR00095">
    <property type="entry name" value="ANTSNTHASEI"/>
</dbReference>
<keyword evidence="10" id="KW-0460">Magnesium</keyword>
<evidence type="ECO:0000259" key="15">
    <source>
        <dbReference type="Pfam" id="PF00425"/>
    </source>
</evidence>
<evidence type="ECO:0000256" key="3">
    <source>
        <dbReference type="ARBA" id="ARBA00009562"/>
    </source>
</evidence>
<comment type="cofactor">
    <cofactor evidence="1">
        <name>Mg(2+)</name>
        <dbReference type="ChEBI" id="CHEBI:18420"/>
    </cofactor>
</comment>
<evidence type="ECO:0000256" key="5">
    <source>
        <dbReference type="ARBA" id="ARBA00012266"/>
    </source>
</evidence>
<dbReference type="InterPro" id="IPR019999">
    <property type="entry name" value="Anth_synth_I-like"/>
</dbReference>
<keyword evidence="12 17" id="KW-0456">Lyase</keyword>
<gene>
    <name evidence="17" type="ORF">MNBD_ALPHA03-9</name>
</gene>
<comment type="pathway">
    <text evidence="2">Amino-acid biosynthesis; L-tryptophan biosynthesis; L-tryptophan from chorismate: step 1/5.</text>
</comment>
<evidence type="ECO:0000256" key="1">
    <source>
        <dbReference type="ARBA" id="ARBA00001946"/>
    </source>
</evidence>
<dbReference type="GO" id="GO:0000162">
    <property type="term" value="P:L-tryptophan biosynthetic process"/>
    <property type="evidence" value="ECO:0007669"/>
    <property type="project" value="UniProtKB-UniPathway"/>
</dbReference>
<comment type="similarity">
    <text evidence="3">Belongs to the anthranilate synthase component I family.</text>
</comment>
<evidence type="ECO:0000259" key="16">
    <source>
        <dbReference type="Pfam" id="PF04715"/>
    </source>
</evidence>
<dbReference type="PANTHER" id="PTHR11236:SF48">
    <property type="entry name" value="ISOCHORISMATE SYNTHASE MENF"/>
    <property type="match status" value="1"/>
</dbReference>
<evidence type="ECO:0000256" key="2">
    <source>
        <dbReference type="ARBA" id="ARBA00004873"/>
    </source>
</evidence>
<accession>A0A3B1B989</accession>
<dbReference type="InterPro" id="IPR006805">
    <property type="entry name" value="Anth_synth_I_N"/>
</dbReference>
<keyword evidence="7" id="KW-0028">Amino-acid biosynthesis</keyword>
<dbReference type="UniPathway" id="UPA00035">
    <property type="reaction ID" value="UER00040"/>
</dbReference>
<evidence type="ECO:0000256" key="6">
    <source>
        <dbReference type="ARBA" id="ARBA00020653"/>
    </source>
</evidence>
<evidence type="ECO:0000256" key="13">
    <source>
        <dbReference type="ARBA" id="ARBA00025634"/>
    </source>
</evidence>
<evidence type="ECO:0000256" key="12">
    <source>
        <dbReference type="ARBA" id="ARBA00023239"/>
    </source>
</evidence>
<dbReference type="NCBIfam" id="TIGR00564">
    <property type="entry name" value="trpE_most"/>
    <property type="match status" value="1"/>
</dbReference>
<keyword evidence="11" id="KW-0057">Aromatic amino acid biosynthesis</keyword>
<reference evidence="17" key="1">
    <citation type="submission" date="2018-06" db="EMBL/GenBank/DDBJ databases">
        <authorList>
            <person name="Zhirakovskaya E."/>
        </authorList>
    </citation>
    <scope>NUCLEOTIDE SEQUENCE</scope>
</reference>
<dbReference type="EMBL" id="UOFW01000242">
    <property type="protein sequence ID" value="VAX08554.1"/>
    <property type="molecule type" value="Genomic_DNA"/>
</dbReference>
<evidence type="ECO:0000256" key="9">
    <source>
        <dbReference type="ARBA" id="ARBA00022822"/>
    </source>
</evidence>
<evidence type="ECO:0000256" key="4">
    <source>
        <dbReference type="ARBA" id="ARBA00011575"/>
    </source>
</evidence>
<evidence type="ECO:0000313" key="17">
    <source>
        <dbReference type="EMBL" id="VAX08554.1"/>
    </source>
</evidence>
<dbReference type="Pfam" id="PF00425">
    <property type="entry name" value="Chorismate_bind"/>
    <property type="match status" value="1"/>
</dbReference>
<evidence type="ECO:0000256" key="14">
    <source>
        <dbReference type="ARBA" id="ARBA00047683"/>
    </source>
</evidence>
<organism evidence="17">
    <name type="scientific">hydrothermal vent metagenome</name>
    <dbReference type="NCBI Taxonomy" id="652676"/>
    <lineage>
        <taxon>unclassified sequences</taxon>
        <taxon>metagenomes</taxon>
        <taxon>ecological metagenomes</taxon>
    </lineage>
</organism>
<feature type="domain" description="Chorismate-utilising enzyme C-terminal" evidence="15">
    <location>
        <begin position="234"/>
        <end position="487"/>
    </location>
</feature>
<evidence type="ECO:0000256" key="10">
    <source>
        <dbReference type="ARBA" id="ARBA00022842"/>
    </source>
</evidence>
<comment type="function">
    <text evidence="13">Part of a heterotetrameric complex that catalyzes the two-step biosynthesis of anthranilate, an intermediate in the biosynthesis of L-tryptophan. In the first step, the glutamine-binding beta subunit (TrpG) of anthranilate synthase (AS) provides the glutamine amidotransferase activity which generates ammonia as a substrate that, along with chorismate, is used in the second step, catalyzed by the large alpha subunit of AS (TrpE) to produce anthranilate. In the absence of TrpG, TrpE can synthesize anthranilate directly from chorismate and high concentrations of ammonia.</text>
</comment>
<evidence type="ECO:0000256" key="8">
    <source>
        <dbReference type="ARBA" id="ARBA00022723"/>
    </source>
</evidence>
<dbReference type="SUPFAM" id="SSF56322">
    <property type="entry name" value="ADC synthase"/>
    <property type="match status" value="1"/>
</dbReference>
<dbReference type="Pfam" id="PF04715">
    <property type="entry name" value="Anth_synt_I_N"/>
    <property type="match status" value="1"/>
</dbReference>
<comment type="subunit">
    <text evidence="4">Heterotetramer consisting of two non-identical subunits: a beta subunit (TrpG) and a large alpha subunit (TrpE).</text>
</comment>
<dbReference type="PANTHER" id="PTHR11236">
    <property type="entry name" value="AMINOBENZOATE/ANTHRANILATE SYNTHASE"/>
    <property type="match status" value="1"/>
</dbReference>
<dbReference type="InterPro" id="IPR005801">
    <property type="entry name" value="ADC_synthase"/>
</dbReference>
<keyword evidence="8" id="KW-0479">Metal-binding</keyword>
<sequence length="508" mass="55794">MSVSPDFGTFKAQYESNKPQIVWTTLVADLETSISAFMKLSANEEEYSCLLESVEGGAIRGRYTFIGLKPDIIWRCVGDKSEINRSALTTPRDETAYQPQVKGALDNLADLLDESLINLPAGMPPSAAGLIGYMGYDIVRLMEKLGPAKPDDLGIPDAMFLRPTIMVVFDSVTDLLTIVTPVRPNKKMTAKTAYAHAEMRLAEIEYALSQSLTGSKKMSHDFLKMEDPISNTPKETYLAMVKKAKEYIKAGDIFQVVLSQRFTAPFTLPPFSLYRALRRTNPSPFLFYLKFGDFSVIGSSPEILVRLRDGEITVRPIAGTRPRGATPEEDQRLAQDLLADPKELAEHLMLLDLGRNDVGKVAKTGTVKPTQNKIIEFYSHVMHIVSEVRGEIKPEYGPLQAFAAGFPAGTVSGAPKVRAMEIIDEMEIDKRGIYAGAVGYFSADGSMDTCIVLRTAIVKDGVMHVQAGAGIVADSDPESEYAECQAKARAQFRAAEEAIRFSGIPEIQ</sequence>
<feature type="domain" description="Anthranilate synthase component I N-terminal" evidence="16">
    <location>
        <begin position="29"/>
        <end position="178"/>
    </location>
</feature>
<dbReference type="GO" id="GO:0004049">
    <property type="term" value="F:anthranilate synthase activity"/>
    <property type="evidence" value="ECO:0007669"/>
    <property type="project" value="UniProtKB-EC"/>
</dbReference>
<dbReference type="AlphaFoldDB" id="A0A3B1B989"/>
<evidence type="ECO:0000256" key="7">
    <source>
        <dbReference type="ARBA" id="ARBA00022605"/>
    </source>
</evidence>
<evidence type="ECO:0000256" key="11">
    <source>
        <dbReference type="ARBA" id="ARBA00023141"/>
    </source>
</evidence>